<organism evidence="2 3">
    <name type="scientific">Aquarana catesbeiana</name>
    <name type="common">American bullfrog</name>
    <name type="synonym">Rana catesbeiana</name>
    <dbReference type="NCBI Taxonomy" id="8400"/>
    <lineage>
        <taxon>Eukaryota</taxon>
        <taxon>Metazoa</taxon>
        <taxon>Chordata</taxon>
        <taxon>Craniata</taxon>
        <taxon>Vertebrata</taxon>
        <taxon>Euteleostomi</taxon>
        <taxon>Amphibia</taxon>
        <taxon>Batrachia</taxon>
        <taxon>Anura</taxon>
        <taxon>Neobatrachia</taxon>
        <taxon>Ranoidea</taxon>
        <taxon>Ranidae</taxon>
        <taxon>Aquarana</taxon>
    </lineage>
</organism>
<evidence type="ECO:0000256" key="1">
    <source>
        <dbReference type="SAM" id="SignalP"/>
    </source>
</evidence>
<dbReference type="SUPFAM" id="SSF48371">
    <property type="entry name" value="ARM repeat"/>
    <property type="match status" value="1"/>
</dbReference>
<proteinExistence type="predicted"/>
<gene>
    <name evidence="2" type="ORF">AB205_0098240</name>
</gene>
<dbReference type="EMBL" id="KV979919">
    <property type="protein sequence ID" value="PIO15180.1"/>
    <property type="molecule type" value="Genomic_DNA"/>
</dbReference>
<accession>A0A2G9QHW2</accession>
<evidence type="ECO:0000313" key="3">
    <source>
        <dbReference type="Proteomes" id="UP000228934"/>
    </source>
</evidence>
<evidence type="ECO:0000313" key="2">
    <source>
        <dbReference type="EMBL" id="PIO15180.1"/>
    </source>
</evidence>
<name>A0A2G9QHW2_AQUCT</name>
<feature type="signal peptide" evidence="1">
    <location>
        <begin position="1"/>
        <end position="19"/>
    </location>
</feature>
<feature type="chain" id="PRO_5013742185" description="Importin N-terminal domain-containing protein" evidence="1">
    <location>
        <begin position="20"/>
        <end position="79"/>
    </location>
</feature>
<keyword evidence="1" id="KW-0732">Signal</keyword>
<dbReference type="InterPro" id="IPR016024">
    <property type="entry name" value="ARM-type_fold"/>
</dbReference>
<reference evidence="3" key="1">
    <citation type="journal article" date="2017" name="Nat. Commun.">
        <title>The North American bullfrog draft genome provides insight into hormonal regulation of long noncoding RNA.</title>
        <authorList>
            <person name="Hammond S.A."/>
            <person name="Warren R.L."/>
            <person name="Vandervalk B.P."/>
            <person name="Kucuk E."/>
            <person name="Khan H."/>
            <person name="Gibb E.A."/>
            <person name="Pandoh P."/>
            <person name="Kirk H."/>
            <person name="Zhao Y."/>
            <person name="Jones M."/>
            <person name="Mungall A.J."/>
            <person name="Coope R."/>
            <person name="Pleasance S."/>
            <person name="Moore R.A."/>
            <person name="Holt R.A."/>
            <person name="Round J.M."/>
            <person name="Ohora S."/>
            <person name="Walle B.V."/>
            <person name="Veldhoen N."/>
            <person name="Helbing C.C."/>
            <person name="Birol I."/>
        </authorList>
    </citation>
    <scope>NUCLEOTIDE SEQUENCE [LARGE SCALE GENOMIC DNA]</scope>
</reference>
<keyword evidence="3" id="KW-1185">Reference proteome</keyword>
<sequence>MQFLTTLFFFFCLHFLADDDYYEDDEEDDPDVLKDPLYQIDLQTYLTEFLQQFSQQPCFSAFSEHLNANDRRILQSIGI</sequence>
<protein>
    <recommendedName>
        <fullName evidence="4">Importin N-terminal domain-containing protein</fullName>
    </recommendedName>
</protein>
<dbReference type="OrthoDB" id="431626at2759"/>
<evidence type="ECO:0008006" key="4">
    <source>
        <dbReference type="Google" id="ProtNLM"/>
    </source>
</evidence>
<dbReference type="AlphaFoldDB" id="A0A2G9QHW2"/>
<dbReference type="Proteomes" id="UP000228934">
    <property type="component" value="Unassembled WGS sequence"/>
</dbReference>